<dbReference type="EMBL" id="CM007384">
    <property type="protein sequence ID" value="ONK72519.1"/>
    <property type="molecule type" value="Genomic_DNA"/>
</dbReference>
<keyword evidence="3 7" id="KW-0732">Signal</keyword>
<sequence>MTKSSSLALALALALALVTVVQSIPFDEKDLASEESLWSLYEKWRSHHTVTRDLDQKHKRFNVFKENVKFIHEFNKNKDKPYKLALNKFGDMTNQEFKSTYAGSKIQHHRTQRGSSKDVGSFVYENVRSLPASVDWRAKGAVTGIKDQGQCGSCWAFSTVVGVEGINKIKTNELVSLSEQQLIDCDTSYNQGCNGGLMDYAYDYVQKNGGLTSEESYPYMEEQETCSEKSPVVTIDGHQDVPANDEVALMKAVANQPISIAIEASGMAFQFYSEGVFTGDCGTELDHGVGLVGYGATRDGTKYWIVKNSWGESWGEKGYVRMERGIKDKRGLCGIAMEASFPIKTSANPKISGKDEL</sequence>
<dbReference type="Pfam" id="PF08246">
    <property type="entry name" value="Inhibitor_I29"/>
    <property type="match status" value="1"/>
</dbReference>
<proteinExistence type="inferred from homology"/>
<dbReference type="PRINTS" id="PR00705">
    <property type="entry name" value="PAPAIN"/>
</dbReference>
<dbReference type="InterPro" id="IPR013128">
    <property type="entry name" value="Peptidase_C1A"/>
</dbReference>
<evidence type="ECO:0000256" key="6">
    <source>
        <dbReference type="ARBA" id="ARBA00023157"/>
    </source>
</evidence>
<keyword evidence="4" id="KW-0378">Hydrolase</keyword>
<reference evidence="11" key="1">
    <citation type="journal article" date="2017" name="Nat. Commun.">
        <title>The asparagus genome sheds light on the origin and evolution of a young Y chromosome.</title>
        <authorList>
            <person name="Harkess A."/>
            <person name="Zhou J."/>
            <person name="Xu C."/>
            <person name="Bowers J.E."/>
            <person name="Van der Hulst R."/>
            <person name="Ayyampalayam S."/>
            <person name="Mercati F."/>
            <person name="Riccardi P."/>
            <person name="McKain M.R."/>
            <person name="Kakrana A."/>
            <person name="Tang H."/>
            <person name="Ray J."/>
            <person name="Groenendijk J."/>
            <person name="Arikit S."/>
            <person name="Mathioni S.M."/>
            <person name="Nakano M."/>
            <person name="Shan H."/>
            <person name="Telgmann-Rauber A."/>
            <person name="Kanno A."/>
            <person name="Yue Z."/>
            <person name="Chen H."/>
            <person name="Li W."/>
            <person name="Chen Y."/>
            <person name="Xu X."/>
            <person name="Zhang Y."/>
            <person name="Luo S."/>
            <person name="Chen H."/>
            <person name="Gao J."/>
            <person name="Mao Z."/>
            <person name="Pires J.C."/>
            <person name="Luo M."/>
            <person name="Kudrna D."/>
            <person name="Wing R.A."/>
            <person name="Meyers B.C."/>
            <person name="Yi K."/>
            <person name="Kong H."/>
            <person name="Lavrijsen P."/>
            <person name="Sunseri F."/>
            <person name="Falavigna A."/>
            <person name="Ye Y."/>
            <person name="Leebens-Mack J.H."/>
            <person name="Chen G."/>
        </authorList>
    </citation>
    <scope>NUCLEOTIDE SEQUENCE [LARGE SCALE GENOMIC DNA]</scope>
    <source>
        <strain evidence="11">cv. DH0086</strain>
    </source>
</reference>
<keyword evidence="5" id="KW-0788">Thiol protease</keyword>
<dbReference type="PROSITE" id="PS00139">
    <property type="entry name" value="THIOL_PROTEASE_CYS"/>
    <property type="match status" value="1"/>
</dbReference>
<evidence type="ECO:0000256" key="2">
    <source>
        <dbReference type="ARBA" id="ARBA00022670"/>
    </source>
</evidence>
<dbReference type="FunFam" id="3.90.70.10:FF:000023">
    <property type="entry name" value="Senescence-specific cysteine protease SAG39"/>
    <property type="match status" value="1"/>
</dbReference>
<evidence type="ECO:0000256" key="3">
    <source>
        <dbReference type="ARBA" id="ARBA00022729"/>
    </source>
</evidence>
<evidence type="ECO:0008006" key="12">
    <source>
        <dbReference type="Google" id="ProtNLM"/>
    </source>
</evidence>
<keyword evidence="6" id="KW-1015">Disulfide bond</keyword>
<dbReference type="SMART" id="SM00645">
    <property type="entry name" value="Pept_C1"/>
    <property type="match status" value="1"/>
</dbReference>
<evidence type="ECO:0000259" key="9">
    <source>
        <dbReference type="SMART" id="SM00848"/>
    </source>
</evidence>
<evidence type="ECO:0000256" key="4">
    <source>
        <dbReference type="ARBA" id="ARBA00022801"/>
    </source>
</evidence>
<dbReference type="Proteomes" id="UP000243459">
    <property type="component" value="Chromosome 4"/>
</dbReference>
<dbReference type="GO" id="GO:0006508">
    <property type="term" value="P:proteolysis"/>
    <property type="evidence" value="ECO:0007669"/>
    <property type="project" value="UniProtKB-KW"/>
</dbReference>
<dbReference type="PROSITE" id="PS00640">
    <property type="entry name" value="THIOL_PROTEASE_ASN"/>
    <property type="match status" value="1"/>
</dbReference>
<dbReference type="OMA" id="LYKQEYR"/>
<evidence type="ECO:0000256" key="1">
    <source>
        <dbReference type="ARBA" id="ARBA00008455"/>
    </source>
</evidence>
<dbReference type="InterPro" id="IPR013201">
    <property type="entry name" value="Prot_inhib_I29"/>
</dbReference>
<evidence type="ECO:0000256" key="7">
    <source>
        <dbReference type="SAM" id="SignalP"/>
    </source>
</evidence>
<dbReference type="InterPro" id="IPR039417">
    <property type="entry name" value="Peptidase_C1A_papain-like"/>
</dbReference>
<evidence type="ECO:0000259" key="8">
    <source>
        <dbReference type="SMART" id="SM00645"/>
    </source>
</evidence>
<organism evidence="10 11">
    <name type="scientific">Asparagus officinalis</name>
    <name type="common">Garden asparagus</name>
    <dbReference type="NCBI Taxonomy" id="4686"/>
    <lineage>
        <taxon>Eukaryota</taxon>
        <taxon>Viridiplantae</taxon>
        <taxon>Streptophyta</taxon>
        <taxon>Embryophyta</taxon>
        <taxon>Tracheophyta</taxon>
        <taxon>Spermatophyta</taxon>
        <taxon>Magnoliopsida</taxon>
        <taxon>Liliopsida</taxon>
        <taxon>Asparagales</taxon>
        <taxon>Asparagaceae</taxon>
        <taxon>Asparagoideae</taxon>
        <taxon>Asparagus</taxon>
    </lineage>
</organism>
<feature type="signal peptide" evidence="7">
    <location>
        <begin position="1"/>
        <end position="23"/>
    </location>
</feature>
<dbReference type="Gene3D" id="3.90.70.10">
    <property type="entry name" value="Cysteine proteinases"/>
    <property type="match status" value="1"/>
</dbReference>
<keyword evidence="2" id="KW-0645">Protease</keyword>
<dbReference type="SUPFAM" id="SSF54001">
    <property type="entry name" value="Cysteine proteinases"/>
    <property type="match status" value="1"/>
</dbReference>
<dbReference type="CDD" id="cd02248">
    <property type="entry name" value="Peptidase_C1A"/>
    <property type="match status" value="1"/>
</dbReference>
<feature type="domain" description="Peptidase C1A papain C-terminal" evidence="8">
    <location>
        <begin position="130"/>
        <end position="343"/>
    </location>
</feature>
<dbReference type="SMART" id="SM00848">
    <property type="entry name" value="Inhibitor_I29"/>
    <property type="match status" value="1"/>
</dbReference>
<feature type="chain" id="PRO_5024319546" description="Cysteine proteinase" evidence="7">
    <location>
        <begin position="24"/>
        <end position="357"/>
    </location>
</feature>
<dbReference type="InterPro" id="IPR025661">
    <property type="entry name" value="Pept_asp_AS"/>
</dbReference>
<gene>
    <name evidence="10" type="ORF">A4U43_C04F20260</name>
</gene>
<dbReference type="InterPro" id="IPR038765">
    <property type="entry name" value="Papain-like_cys_pep_sf"/>
</dbReference>
<accession>A0A5P1F722</accession>
<evidence type="ECO:0000313" key="11">
    <source>
        <dbReference type="Proteomes" id="UP000243459"/>
    </source>
</evidence>
<keyword evidence="11" id="KW-1185">Reference proteome</keyword>
<dbReference type="InterPro" id="IPR000668">
    <property type="entry name" value="Peptidase_C1A_C"/>
</dbReference>
<dbReference type="InterPro" id="IPR000169">
    <property type="entry name" value="Pept_cys_AS"/>
</dbReference>
<dbReference type="Pfam" id="PF00112">
    <property type="entry name" value="Peptidase_C1"/>
    <property type="match status" value="1"/>
</dbReference>
<comment type="similarity">
    <text evidence="1">Belongs to the peptidase C1 family.</text>
</comment>
<dbReference type="Gramene" id="ONK72519">
    <property type="protein sequence ID" value="ONK72519"/>
    <property type="gene ID" value="A4U43_C04F20260"/>
</dbReference>
<evidence type="ECO:0000256" key="5">
    <source>
        <dbReference type="ARBA" id="ARBA00022807"/>
    </source>
</evidence>
<dbReference type="OrthoDB" id="10253408at2759"/>
<dbReference type="GO" id="GO:0008234">
    <property type="term" value="F:cysteine-type peptidase activity"/>
    <property type="evidence" value="ECO:0007669"/>
    <property type="project" value="UniProtKB-KW"/>
</dbReference>
<name>A0A5P1F722_ASPOF</name>
<evidence type="ECO:0000313" key="10">
    <source>
        <dbReference type="EMBL" id="ONK72519.1"/>
    </source>
</evidence>
<dbReference type="AlphaFoldDB" id="A0A5P1F722"/>
<protein>
    <recommendedName>
        <fullName evidence="12">Cysteine proteinase</fullName>
    </recommendedName>
</protein>
<feature type="domain" description="Cathepsin propeptide inhibitor" evidence="9">
    <location>
        <begin position="41"/>
        <end position="97"/>
    </location>
</feature>
<dbReference type="PANTHER" id="PTHR12411">
    <property type="entry name" value="CYSTEINE PROTEASE FAMILY C1-RELATED"/>
    <property type="match status" value="1"/>
</dbReference>